<dbReference type="RefSeq" id="WP_211632588.1">
    <property type="nucleotide sequence ID" value="NZ_CP073100.1"/>
</dbReference>
<dbReference type="SMART" id="SM00237">
    <property type="entry name" value="Calx_beta"/>
    <property type="match status" value="1"/>
</dbReference>
<keyword evidence="8" id="KW-1185">Reference proteome</keyword>
<dbReference type="SMART" id="SM00409">
    <property type="entry name" value="IG"/>
    <property type="match status" value="1"/>
</dbReference>
<dbReference type="Gene3D" id="2.60.40.10">
    <property type="entry name" value="Immunoglobulins"/>
    <property type="match status" value="1"/>
</dbReference>
<accession>A0A975J122</accession>
<dbReference type="SUPFAM" id="SSF49899">
    <property type="entry name" value="Concanavalin A-like lectins/glucanases"/>
    <property type="match status" value="1"/>
</dbReference>
<dbReference type="EMBL" id="CP073100">
    <property type="protein sequence ID" value="QUE52071.1"/>
    <property type="molecule type" value="Genomic_DNA"/>
</dbReference>
<dbReference type="Gene3D" id="2.60.40.2030">
    <property type="match status" value="1"/>
</dbReference>
<evidence type="ECO:0000259" key="5">
    <source>
        <dbReference type="PROSITE" id="PS50835"/>
    </source>
</evidence>
<feature type="signal peptide" evidence="4">
    <location>
        <begin position="1"/>
        <end position="31"/>
    </location>
</feature>
<keyword evidence="1 4" id="KW-0732">Signal</keyword>
<evidence type="ECO:0000259" key="6">
    <source>
        <dbReference type="PROSITE" id="PS51820"/>
    </source>
</evidence>
<dbReference type="Pfam" id="PF07691">
    <property type="entry name" value="PA14"/>
    <property type="match status" value="1"/>
</dbReference>
<dbReference type="KEGG" id="lamb:KBB96_04075"/>
<dbReference type="SUPFAM" id="SSF141072">
    <property type="entry name" value="CalX-like"/>
    <property type="match status" value="1"/>
</dbReference>
<dbReference type="GO" id="GO:0016020">
    <property type="term" value="C:membrane"/>
    <property type="evidence" value="ECO:0007669"/>
    <property type="project" value="InterPro"/>
</dbReference>
<dbReference type="PROSITE" id="PS51820">
    <property type="entry name" value="PA14"/>
    <property type="match status" value="1"/>
</dbReference>
<dbReference type="SUPFAM" id="SSF56988">
    <property type="entry name" value="Anthrax protective antigen"/>
    <property type="match status" value="1"/>
</dbReference>
<keyword evidence="3" id="KW-0106">Calcium</keyword>
<reference evidence="7" key="1">
    <citation type="submission" date="2021-04" db="EMBL/GenBank/DDBJ databases">
        <title>Luteolibacter sp. 32A isolated from the skin of an Anderson's salamander (Ambystoma andersonii).</title>
        <authorList>
            <person name="Spergser J."/>
            <person name="Busse H.-J."/>
        </authorList>
    </citation>
    <scope>NUCLEOTIDE SEQUENCE</scope>
    <source>
        <strain evidence="7">32A</strain>
    </source>
</reference>
<protein>
    <submittedName>
        <fullName evidence="7">DUF3472 domain-containing protein</fullName>
    </submittedName>
</protein>
<dbReference type="InterPro" id="IPR007110">
    <property type="entry name" value="Ig-like_dom"/>
</dbReference>
<evidence type="ECO:0000313" key="7">
    <source>
        <dbReference type="EMBL" id="QUE52071.1"/>
    </source>
</evidence>
<dbReference type="InterPro" id="IPR038081">
    <property type="entry name" value="CalX-like_sf"/>
</dbReference>
<dbReference type="PROSITE" id="PS50835">
    <property type="entry name" value="IG_LIKE"/>
    <property type="match status" value="1"/>
</dbReference>
<evidence type="ECO:0000256" key="2">
    <source>
        <dbReference type="ARBA" id="ARBA00022737"/>
    </source>
</evidence>
<evidence type="ECO:0000256" key="4">
    <source>
        <dbReference type="SAM" id="SignalP"/>
    </source>
</evidence>
<dbReference type="InterPro" id="IPR036179">
    <property type="entry name" value="Ig-like_dom_sf"/>
</dbReference>
<dbReference type="InterPro" id="IPR013320">
    <property type="entry name" value="ConA-like_dom_sf"/>
</dbReference>
<dbReference type="Gene3D" id="2.60.120.380">
    <property type="match status" value="1"/>
</dbReference>
<dbReference type="Gene3D" id="2.60.120.200">
    <property type="match status" value="2"/>
</dbReference>
<evidence type="ECO:0000256" key="1">
    <source>
        <dbReference type="ARBA" id="ARBA00022729"/>
    </source>
</evidence>
<name>A0A975J122_9BACT</name>
<gene>
    <name evidence="7" type="ORF">KBB96_04075</name>
</gene>
<keyword evidence="2" id="KW-0677">Repeat</keyword>
<dbReference type="InterPro" id="IPR003599">
    <property type="entry name" value="Ig_sub"/>
</dbReference>
<dbReference type="InterPro" id="IPR037524">
    <property type="entry name" value="PA14/GLEYA"/>
</dbReference>
<feature type="domain" description="PA14" evidence="6">
    <location>
        <begin position="397"/>
        <end position="539"/>
    </location>
</feature>
<dbReference type="SUPFAM" id="SSF48726">
    <property type="entry name" value="Immunoglobulin"/>
    <property type="match status" value="1"/>
</dbReference>
<dbReference type="Proteomes" id="UP000676169">
    <property type="component" value="Chromosome"/>
</dbReference>
<dbReference type="GO" id="GO:0007154">
    <property type="term" value="P:cell communication"/>
    <property type="evidence" value="ECO:0007669"/>
    <property type="project" value="InterPro"/>
</dbReference>
<feature type="chain" id="PRO_5037698894" evidence="4">
    <location>
        <begin position="32"/>
        <end position="1390"/>
    </location>
</feature>
<dbReference type="Pfam" id="PF13927">
    <property type="entry name" value="Ig_3"/>
    <property type="match status" value="1"/>
</dbReference>
<evidence type="ECO:0000313" key="8">
    <source>
        <dbReference type="Proteomes" id="UP000676169"/>
    </source>
</evidence>
<feature type="domain" description="Ig-like" evidence="5">
    <location>
        <begin position="820"/>
        <end position="923"/>
    </location>
</feature>
<proteinExistence type="predicted"/>
<organism evidence="7 8">
    <name type="scientific">Luteolibacter ambystomatis</name>
    <dbReference type="NCBI Taxonomy" id="2824561"/>
    <lineage>
        <taxon>Bacteria</taxon>
        <taxon>Pseudomonadati</taxon>
        <taxon>Verrucomicrobiota</taxon>
        <taxon>Verrucomicrobiia</taxon>
        <taxon>Verrucomicrobiales</taxon>
        <taxon>Verrucomicrobiaceae</taxon>
        <taxon>Luteolibacter</taxon>
    </lineage>
</organism>
<evidence type="ECO:0000256" key="3">
    <source>
        <dbReference type="ARBA" id="ARBA00022837"/>
    </source>
</evidence>
<dbReference type="InterPro" id="IPR013783">
    <property type="entry name" value="Ig-like_fold"/>
</dbReference>
<dbReference type="InterPro" id="IPR003644">
    <property type="entry name" value="Calx_beta"/>
</dbReference>
<sequence length="1390" mass="147204">MITSPLKSGSRTAAGLLGALAWSALTLPSTAEYYNFNTQSGSDILYQEVRYPYWPESTYNARYYNNVQDDAGHSVFFYSGTTLDSSPSGTTGTRNNGYIWSFWPVGNPINSGDSVTPLWWNPPFYDVPSVGEGASGKVEAGNVRSMTTNVWYPSALRVWRPTGNPANVGRVGQWLKDGVTGKWSHIATMNIPFAATKFDGTMSGFLEDFSHGNANPRRAEFRNIYYRKNTWQAATTFKPSTRQSTEKGTSGLMENDTVGFFETCSGASYTGNMGPGAQELTYTLATPPVPTFDALVVNNVTAQAIANQVHVKWTVPDTSSPQFAWKVEIFATADTSGTPAMTVSKIDPDVSECVISTTGLPAPTVRLTITDIFDQTNTTAAITATTPTLANASSPGTTAPGLNYKYYETTRTTLPDFTTLGTPVLQGSVNYPDLTVRKKHTSYVCQFTGYVNIPTDGLWMFSLGSCDGSKLIIDGATTISNDGVHSGGSELTGTLPLKAGRHTVEVQYFKGSSSSGDDDQLRLYWEGPGVARTSMTESSWSRVPAGTEPTITLTSPAPGVTVNADAAAMTATVTPNGNTLSSARYFSGGTIYASQNGTSSPISTTALLGTGANHLKARVMCTRSSVNYSFDSAPVDVTVMQPDESPWTFSAIGLHSFRSAGSYNNGTWSMIGDQFNFAWQEITGDETIITRVAGKPSTGTGNSSQFDAVAFDGSWCGGVMFRENLSANPGIEWGDRYVSFYKQVNNGVYLQSSDNVTPGGYDTGSNLGSTYTWLKLQRAGTTFTASGSTDGTTWTQLGTRTMATAFSQKMYVGLFTLARPSTNPNPHWFKFDNTSFASVGSGFQISGHPQSRNVYAGATVTFSATITSSSPLSYQWQRNGTDIPGATSSTYTIDPAQTGDAADYRVVVSNGTTTTPSNAATLTVQASGTGYQRAVEIQGPLAYWRLNETSGTTVTDYVGARNGTTVGSLTLGQAGPRPTAYPAFAATNNAFVFNGNGSRVEVPALNLNSNTVTMSAWIKRNGTQGSFAGIVFSRAGNTVAGLTFGNSNELRYTWNDSGSTYNWNSGLTPPDGVWTFVALVVEPSKATIYMNPGTGLVSATNGISHSIEEFDGKLCIGQDTSSSTRTFKGTMDEVSLFNRSLSAAEIAKMSDPPAAVTITATTPTAKEQGPVNGVFTVTRADAATTAALTVNVTVSGTATPGSDYTAIPTTVTIPAGASSTTVAVVPVTDALAEGPETVILTTGNGTGYYVSSPSNGTVTIQDLPADNWRFAKFGAAANTPATAGDNADPDRDGMTNLMEYALNSNPQSADSALFPTVSKTGGTLSLTYRKNLAATDLTYTVLQSNDVTGWTPASVSEQTLSDDGTTRVIKATIATAGAPQKFLRLKVTRP</sequence>
<dbReference type="InterPro" id="IPR011658">
    <property type="entry name" value="PA14_dom"/>
</dbReference>
<dbReference type="Pfam" id="PF13385">
    <property type="entry name" value="Laminin_G_3"/>
    <property type="match status" value="1"/>
</dbReference>
<dbReference type="SMART" id="SM00758">
    <property type="entry name" value="PA14"/>
    <property type="match status" value="1"/>
</dbReference>